<dbReference type="AlphaFoldDB" id="A0A0B6Y3B9"/>
<feature type="non-terminal residue" evidence="2">
    <location>
        <position position="61"/>
    </location>
</feature>
<accession>A0A0B6Y3B9</accession>
<evidence type="ECO:0000313" key="2">
    <source>
        <dbReference type="EMBL" id="CEK50346.1"/>
    </source>
</evidence>
<evidence type="ECO:0000256" key="1">
    <source>
        <dbReference type="SAM" id="MobiDB-lite"/>
    </source>
</evidence>
<dbReference type="EMBL" id="HACG01003481">
    <property type="protein sequence ID" value="CEK50346.1"/>
    <property type="molecule type" value="Transcribed_RNA"/>
</dbReference>
<feature type="region of interest" description="Disordered" evidence="1">
    <location>
        <begin position="37"/>
        <end position="61"/>
    </location>
</feature>
<sequence>MKMNCRQRKRWKRPRMNYAGLLKIDLVGRNLLMLNASRGVERKRRSRRREESLTNRKPHFI</sequence>
<gene>
    <name evidence="2" type="primary">ORF10492</name>
</gene>
<organism evidence="2">
    <name type="scientific">Arion vulgaris</name>
    <dbReference type="NCBI Taxonomy" id="1028688"/>
    <lineage>
        <taxon>Eukaryota</taxon>
        <taxon>Metazoa</taxon>
        <taxon>Spiralia</taxon>
        <taxon>Lophotrochozoa</taxon>
        <taxon>Mollusca</taxon>
        <taxon>Gastropoda</taxon>
        <taxon>Heterobranchia</taxon>
        <taxon>Euthyneura</taxon>
        <taxon>Panpulmonata</taxon>
        <taxon>Eupulmonata</taxon>
        <taxon>Stylommatophora</taxon>
        <taxon>Helicina</taxon>
        <taxon>Arionoidea</taxon>
        <taxon>Arionidae</taxon>
        <taxon>Arion</taxon>
    </lineage>
</organism>
<reference evidence="2" key="1">
    <citation type="submission" date="2014-12" db="EMBL/GenBank/DDBJ databases">
        <title>Insight into the proteome of Arion vulgaris.</title>
        <authorList>
            <person name="Aradska J."/>
            <person name="Bulat T."/>
            <person name="Smidak R."/>
            <person name="Sarate P."/>
            <person name="Gangsoo J."/>
            <person name="Sialana F."/>
            <person name="Bilban M."/>
            <person name="Lubec G."/>
        </authorList>
    </citation>
    <scope>NUCLEOTIDE SEQUENCE</scope>
    <source>
        <tissue evidence="2">Skin</tissue>
    </source>
</reference>
<protein>
    <submittedName>
        <fullName evidence="2">Uncharacterized protein</fullName>
    </submittedName>
</protein>
<proteinExistence type="predicted"/>
<name>A0A0B6Y3B9_9EUPU</name>